<keyword evidence="1" id="KW-0479">Metal-binding</keyword>
<dbReference type="SUPFAM" id="SSF55785">
    <property type="entry name" value="PYP-like sensor domain (PAS domain)"/>
    <property type="match status" value="1"/>
</dbReference>
<reference evidence="9" key="1">
    <citation type="journal article" date="2018" name="Nat. Microbiol.">
        <title>Leveraging single-cell genomics to expand the fungal tree of life.</title>
        <authorList>
            <person name="Ahrendt S.R."/>
            <person name="Quandt C.A."/>
            <person name="Ciobanu D."/>
            <person name="Clum A."/>
            <person name="Salamov A."/>
            <person name="Andreopoulos B."/>
            <person name="Cheng J.F."/>
            <person name="Woyke T."/>
            <person name="Pelin A."/>
            <person name="Henrissat B."/>
            <person name="Reynolds N.K."/>
            <person name="Benny G.L."/>
            <person name="Smith M.E."/>
            <person name="James T.Y."/>
            <person name="Grigoriev I.V."/>
        </authorList>
    </citation>
    <scope>NUCLEOTIDE SEQUENCE [LARGE SCALE GENOMIC DNA]</scope>
    <source>
        <strain evidence="9">RSA 468</strain>
    </source>
</reference>
<evidence type="ECO:0000256" key="4">
    <source>
        <dbReference type="PROSITE-ProRule" id="PRU00094"/>
    </source>
</evidence>
<dbReference type="PANTHER" id="PTHR45658">
    <property type="entry name" value="GATA TRANSCRIPTION FACTOR"/>
    <property type="match status" value="1"/>
</dbReference>
<dbReference type="Gene3D" id="3.30.50.10">
    <property type="entry name" value="Erythroid Transcription Factor GATA-1, subunit A"/>
    <property type="match status" value="1"/>
</dbReference>
<proteinExistence type="predicted"/>
<accession>A0A4V1J5M9</accession>
<dbReference type="PROSITE" id="PS50112">
    <property type="entry name" value="PAS"/>
    <property type="match status" value="1"/>
</dbReference>
<dbReference type="CDD" id="cd00202">
    <property type="entry name" value="ZnF_GATA"/>
    <property type="match status" value="1"/>
</dbReference>
<keyword evidence="9" id="KW-1185">Reference proteome</keyword>
<evidence type="ECO:0000313" key="9">
    <source>
        <dbReference type="Proteomes" id="UP000268162"/>
    </source>
</evidence>
<dbReference type="Proteomes" id="UP000268162">
    <property type="component" value="Unassembled WGS sequence"/>
</dbReference>
<dbReference type="InterPro" id="IPR035965">
    <property type="entry name" value="PAS-like_dom_sf"/>
</dbReference>
<dbReference type="Gene3D" id="3.30.450.20">
    <property type="entry name" value="PAS domain"/>
    <property type="match status" value="1"/>
</dbReference>
<dbReference type="InterPro" id="IPR000679">
    <property type="entry name" value="Znf_GATA"/>
</dbReference>
<feature type="compositionally biased region" description="Low complexity" evidence="5">
    <location>
        <begin position="290"/>
        <end position="310"/>
    </location>
</feature>
<dbReference type="NCBIfam" id="TIGR00229">
    <property type="entry name" value="sensory_box"/>
    <property type="match status" value="1"/>
</dbReference>
<dbReference type="PROSITE" id="PS50114">
    <property type="entry name" value="GATA_ZN_FINGER_2"/>
    <property type="match status" value="1"/>
</dbReference>
<dbReference type="PANTHER" id="PTHR45658:SF18">
    <property type="entry name" value="PROTEIN GAT2"/>
    <property type="match status" value="1"/>
</dbReference>
<dbReference type="GO" id="GO:0008270">
    <property type="term" value="F:zinc ion binding"/>
    <property type="evidence" value="ECO:0007669"/>
    <property type="project" value="UniProtKB-KW"/>
</dbReference>
<evidence type="ECO:0000259" key="7">
    <source>
        <dbReference type="PROSITE" id="PS50114"/>
    </source>
</evidence>
<dbReference type="InterPro" id="IPR013088">
    <property type="entry name" value="Znf_NHR/GATA"/>
</dbReference>
<evidence type="ECO:0000256" key="2">
    <source>
        <dbReference type="ARBA" id="ARBA00022771"/>
    </source>
</evidence>
<dbReference type="Pfam" id="PF08447">
    <property type="entry name" value="PAS_3"/>
    <property type="match status" value="1"/>
</dbReference>
<protein>
    <submittedName>
        <fullName evidence="8">Uncharacterized protein</fullName>
    </submittedName>
</protein>
<dbReference type="SMART" id="SM00401">
    <property type="entry name" value="ZnF_GATA"/>
    <property type="match status" value="1"/>
</dbReference>
<dbReference type="AlphaFoldDB" id="A0A4V1J5M9"/>
<feature type="region of interest" description="Disordered" evidence="5">
    <location>
        <begin position="283"/>
        <end position="310"/>
    </location>
</feature>
<gene>
    <name evidence="8" type="ORF">BJ085DRAFT_37961</name>
</gene>
<dbReference type="GO" id="GO:0043565">
    <property type="term" value="F:sequence-specific DNA binding"/>
    <property type="evidence" value="ECO:0007669"/>
    <property type="project" value="InterPro"/>
</dbReference>
<dbReference type="InterPro" id="IPR051140">
    <property type="entry name" value="GATA_TF"/>
</dbReference>
<evidence type="ECO:0000256" key="5">
    <source>
        <dbReference type="SAM" id="MobiDB-lite"/>
    </source>
</evidence>
<dbReference type="SUPFAM" id="SSF57716">
    <property type="entry name" value="Glucocorticoid receptor-like (DNA-binding domain)"/>
    <property type="match status" value="1"/>
</dbReference>
<dbReference type="InterPro" id="IPR000014">
    <property type="entry name" value="PAS"/>
</dbReference>
<dbReference type="OrthoDB" id="2162994at2759"/>
<feature type="compositionally biased region" description="Low complexity" evidence="5">
    <location>
        <begin position="67"/>
        <end position="77"/>
    </location>
</feature>
<keyword evidence="2 4" id="KW-0863">Zinc-finger</keyword>
<sequence length="556" mass="58940">MDPSLNSGFGPPGSGQTANHFPIFNPCAPSNLRQDATGLRAMSANAQKVTAGLGLPTHYGRPGGATSSSAHGSNISGSGNGHGCSTAPLPTVSGSPLYQTEFTKRKNWHHRIVSEITDMVHVISPSGKIMFCSPSSVEVVGYTPEELIGRSITDFIHVDDVDTYIREFNMAIIQRDFRLFYRFRRKDDRFVLLEVVGHPWFTADSGTSLLGSTTQGTGQPPSSIPDAGLGSSSFNLNLNAQAAQISVNNPGQGHGALARYPGGVYSTTVTSNDGRTPYMVSHGNNDAMTSNLSLQSGSSGSSESSGSMGQVSAGSGLAGFPVAKCFFSIARPYPIKSTSFLDNLLELKMENELLVRQFQQMGGDEDILLQITSSMNDEFELSHLRNRLMANRPEYMAGISDHLDISSTTLSSLASSSKAMSDLSGMQMDSSAGNLGSGMTMGMGMVGNMGPTMVRRKKRRTKTEALEHVCTDCGTVESPEWRKGPQGPKTLCNACGLRWAKKNKKIDLPLDALVHSSGLASAGSNAPGSITGSSVSGGLRSAPSLAVAAWFPDDEF</sequence>
<feature type="domain" description="PAS" evidence="6">
    <location>
        <begin position="105"/>
        <end position="175"/>
    </location>
</feature>
<keyword evidence="3" id="KW-0862">Zinc</keyword>
<dbReference type="SMR" id="A0A4V1J5M9"/>
<name>A0A4V1J5M9_9FUNG</name>
<feature type="region of interest" description="Disordered" evidence="5">
    <location>
        <begin position="1"/>
        <end position="22"/>
    </location>
</feature>
<dbReference type="GO" id="GO:0006355">
    <property type="term" value="P:regulation of DNA-templated transcription"/>
    <property type="evidence" value="ECO:0007669"/>
    <property type="project" value="InterPro"/>
</dbReference>
<feature type="region of interest" description="Disordered" evidence="5">
    <location>
        <begin position="56"/>
        <end position="86"/>
    </location>
</feature>
<dbReference type="CDD" id="cd00130">
    <property type="entry name" value="PAS"/>
    <property type="match status" value="1"/>
</dbReference>
<evidence type="ECO:0000313" key="8">
    <source>
        <dbReference type="EMBL" id="RKP39619.1"/>
    </source>
</evidence>
<organism evidence="8 9">
    <name type="scientific">Dimargaris cristalligena</name>
    <dbReference type="NCBI Taxonomy" id="215637"/>
    <lineage>
        <taxon>Eukaryota</taxon>
        <taxon>Fungi</taxon>
        <taxon>Fungi incertae sedis</taxon>
        <taxon>Zoopagomycota</taxon>
        <taxon>Kickxellomycotina</taxon>
        <taxon>Dimargaritomycetes</taxon>
        <taxon>Dimargaritales</taxon>
        <taxon>Dimargaritaceae</taxon>
        <taxon>Dimargaris</taxon>
    </lineage>
</organism>
<dbReference type="SMART" id="SM00091">
    <property type="entry name" value="PAS"/>
    <property type="match status" value="1"/>
</dbReference>
<feature type="domain" description="GATA-type" evidence="7">
    <location>
        <begin position="470"/>
        <end position="497"/>
    </location>
</feature>
<dbReference type="EMBL" id="ML002257">
    <property type="protein sequence ID" value="RKP39619.1"/>
    <property type="molecule type" value="Genomic_DNA"/>
</dbReference>
<evidence type="ECO:0000259" key="6">
    <source>
        <dbReference type="PROSITE" id="PS50112"/>
    </source>
</evidence>
<dbReference type="Pfam" id="PF00320">
    <property type="entry name" value="GATA"/>
    <property type="match status" value="1"/>
</dbReference>
<dbReference type="PROSITE" id="PS00344">
    <property type="entry name" value="GATA_ZN_FINGER_1"/>
    <property type="match status" value="1"/>
</dbReference>
<evidence type="ECO:0000256" key="3">
    <source>
        <dbReference type="ARBA" id="ARBA00022833"/>
    </source>
</evidence>
<dbReference type="STRING" id="215637.A0A4V1J5M9"/>
<dbReference type="InterPro" id="IPR013655">
    <property type="entry name" value="PAS_fold_3"/>
</dbReference>
<evidence type="ECO:0000256" key="1">
    <source>
        <dbReference type="ARBA" id="ARBA00022723"/>
    </source>
</evidence>